<dbReference type="FunCoup" id="A0A6P8H7X8">
    <property type="interactions" value="397"/>
</dbReference>
<evidence type="ECO:0000259" key="2">
    <source>
        <dbReference type="Pfam" id="PF22964"/>
    </source>
</evidence>
<dbReference type="InterPro" id="IPR056845">
    <property type="entry name" value="LRR_Zer-1"/>
</dbReference>
<proteinExistence type="predicted"/>
<dbReference type="KEGG" id="aten:116288674"/>
<dbReference type="SUPFAM" id="SSF48371">
    <property type="entry name" value="ARM repeat"/>
    <property type="match status" value="1"/>
</dbReference>
<evidence type="ECO:0000313" key="5">
    <source>
        <dbReference type="RefSeq" id="XP_031551353.1"/>
    </source>
</evidence>
<organism evidence="4 5">
    <name type="scientific">Actinia tenebrosa</name>
    <name type="common">Australian red waratah sea anemone</name>
    <dbReference type="NCBI Taxonomy" id="6105"/>
    <lineage>
        <taxon>Eukaryota</taxon>
        <taxon>Metazoa</taxon>
        <taxon>Cnidaria</taxon>
        <taxon>Anthozoa</taxon>
        <taxon>Hexacorallia</taxon>
        <taxon>Actiniaria</taxon>
        <taxon>Actiniidae</taxon>
        <taxon>Actinia</taxon>
    </lineage>
</organism>
<dbReference type="OrthoDB" id="5783533at2759"/>
<feature type="domain" description="Protein zer-1 homolog-like C-terminal" evidence="2">
    <location>
        <begin position="372"/>
        <end position="724"/>
    </location>
</feature>
<feature type="domain" description="Zer-1-like leucine-rich repeats region" evidence="3">
    <location>
        <begin position="183"/>
        <end position="281"/>
    </location>
</feature>
<accession>A0A6P8H7X8</accession>
<evidence type="ECO:0000313" key="4">
    <source>
        <dbReference type="Proteomes" id="UP000515163"/>
    </source>
</evidence>
<dbReference type="Pfam" id="PF25013">
    <property type="entry name" value="LRR_Zer-1"/>
    <property type="match status" value="1"/>
</dbReference>
<keyword evidence="1" id="KW-0833">Ubl conjugation pathway</keyword>
<dbReference type="SUPFAM" id="SSF52058">
    <property type="entry name" value="L domain-like"/>
    <property type="match status" value="1"/>
</dbReference>
<dbReference type="InterPro" id="IPR051341">
    <property type="entry name" value="Zyg-11_UBL_adapter"/>
</dbReference>
<keyword evidence="4" id="KW-1185">Reference proteome</keyword>
<name>A0A6P8H7X8_ACTTE</name>
<dbReference type="InterPro" id="IPR032675">
    <property type="entry name" value="LRR_dom_sf"/>
</dbReference>
<dbReference type="InterPro" id="IPR011989">
    <property type="entry name" value="ARM-like"/>
</dbReference>
<gene>
    <name evidence="5" type="primary">LOC116288674</name>
</gene>
<dbReference type="Proteomes" id="UP000515163">
    <property type="component" value="Unplaced"/>
</dbReference>
<dbReference type="PANTHER" id="PTHR12904">
    <property type="match status" value="1"/>
</dbReference>
<protein>
    <submittedName>
        <fullName evidence="5">Protein zyg-11 homolog B-like isoform X1</fullName>
    </submittedName>
</protein>
<evidence type="ECO:0000259" key="3">
    <source>
        <dbReference type="Pfam" id="PF25013"/>
    </source>
</evidence>
<dbReference type="Gene3D" id="1.25.10.10">
    <property type="entry name" value="Leucine-rich Repeat Variant"/>
    <property type="match status" value="1"/>
</dbReference>
<dbReference type="AlphaFoldDB" id="A0A6P8H7X8"/>
<dbReference type="GO" id="GO:0031462">
    <property type="term" value="C:Cul2-RING ubiquitin ligase complex"/>
    <property type="evidence" value="ECO:0007669"/>
    <property type="project" value="TreeGrafter"/>
</dbReference>
<dbReference type="GeneID" id="116288674"/>
<dbReference type="InterPro" id="IPR016024">
    <property type="entry name" value="ARM-type_fold"/>
</dbReference>
<dbReference type="Gene3D" id="3.80.10.10">
    <property type="entry name" value="Ribonuclease Inhibitor"/>
    <property type="match status" value="1"/>
</dbReference>
<dbReference type="Pfam" id="PF22964">
    <property type="entry name" value="ZER1-like_2nd"/>
    <property type="match status" value="1"/>
</dbReference>
<dbReference type="InterPro" id="IPR055142">
    <property type="entry name" value="ZER1-like_C"/>
</dbReference>
<dbReference type="PANTHER" id="PTHR12904:SF22">
    <property type="entry name" value="ZYG-11 FAMILY MEMBER B, CELL CYCLE REGULATOR"/>
    <property type="match status" value="1"/>
</dbReference>
<evidence type="ECO:0000256" key="1">
    <source>
        <dbReference type="ARBA" id="ARBA00022786"/>
    </source>
</evidence>
<reference evidence="5" key="1">
    <citation type="submission" date="2025-08" db="UniProtKB">
        <authorList>
            <consortium name="RefSeq"/>
        </authorList>
    </citation>
    <scope>IDENTIFICATION</scope>
    <source>
        <tissue evidence="5">Tentacle</tissue>
    </source>
</reference>
<dbReference type="InParanoid" id="A0A6P8H7X8"/>
<sequence length="742" mass="84374">MTSTFTTESWNTLSPLTLEDICLDFICKNIENLTFEVQEPVGNFNKLAFKVPVFLHERLAEAIVRQLASTNRLTLKVLTLFLDKTTCRLKRACIQDSNIREIGLRLLLMHHTITDLDLRRTEITFSLNVISSLEGYECTSFLKRLNISSAKNGLESSAVCSFKNLIFLDISKNSITDADLKVICDSLKKLEELNISCNPICEVESFGTARQRLKSLKAYNCPVAWNNPIDFAQFKNLRHLDISRKPTRHMLPGDDAEKLEMLLSQRDALKDLEVLDISGTQRVMDRPLEVFLSGHPKLTFLGLCKTGSSYADFLPKDIEITGEATEQQILSSLQNYPDRASYMTESLSRLFHISKNWTEQRFEILQYVLPPMEMHPQDLRMQMASTACIFNLTRSAKNQYDLHPTILGKIASLVLKAMSSFTNKHELIRNCLLILDSPLMLRYAKFDYYEACMSAMDALCQFINDLNIVRLATKICAVLTAKISNYETIALGTDRHFKTLLNIVKDKVESQRSDYVLSLTLSVLWNLTDDAQCTCQLFVDGQGLKLFIQVLKEFGTENVIVKKVLGTLNNVAEVDFLRPHLLTDECVGLLSDLLDRTEIQVCYFAGGILSNIALAWEPHLSVTPNKSQIIRKMEKAVLSWETPTEEMVAYRSFTPFVPLLKSNITAIRLWATWGIHHVCTKNPARYIPLLISDGIKEIITKISQDDNEDVRLKSFCQKVCEQAKKLYLKDVVKDDTPTPMEL</sequence>
<dbReference type="RefSeq" id="XP_031551353.1">
    <property type="nucleotide sequence ID" value="XM_031695493.1"/>
</dbReference>